<dbReference type="RefSeq" id="WP_053235326.1">
    <property type="nucleotide sequence ID" value="NZ_CP011125.1"/>
</dbReference>
<sequence length="513" mass="56087">MTKRISSLLIALSLVACGGPSTTTTTEAENTGGGGEQAQAEAPRVPPPASGPARDVHLPPIARTTLANGLEVNTVRTNALPLVYVRLVVRSGLASSPEQLPGLSRLVAKMLKEGTRRRTSAQLAEQIEYLGADLFVGDDQAQVVLQMRALSEHLDTVMDLLADIAQSPRFDEQELRRLKAREADRLRVEYADAATLARRAFYQAAYGSHPYAQVDLTPQTLERARRTDLANWHRDHFVPNNAFLVVAGDVTPEQVQAAAERAFGRWRRREVAQAQLPDVPQRTQREVLIVHRPGSAQSVIAVGNLAIPRSHPDWVPLEVANQVLGGSAASRLFSDLRERRSLTYGAYSSVDELPIAGPFRARGSVGRDPEHPDVDRTPAAMDAFMEHLQRIVTEAPPQDEVNNAQRYLSDSFPLQIDTAGRIAGMVSDLRLYGLPDDYFDTYRSDVRNVTPDQALTAARTHIRPDQALVVIVGDAEVIAQPMRRWGPVRVVDADGREISSFPAEGATPAAAAE</sequence>
<evidence type="ECO:0000259" key="3">
    <source>
        <dbReference type="Pfam" id="PF00675"/>
    </source>
</evidence>
<dbReference type="Proteomes" id="UP000034883">
    <property type="component" value="Chromosome"/>
</dbReference>
<dbReference type="Gene3D" id="3.30.830.10">
    <property type="entry name" value="Metalloenzyme, LuxS/M16 peptidase-like"/>
    <property type="match status" value="2"/>
</dbReference>
<dbReference type="GO" id="GO:0008233">
    <property type="term" value="F:peptidase activity"/>
    <property type="evidence" value="ECO:0007669"/>
    <property type="project" value="UniProtKB-KW"/>
</dbReference>
<evidence type="ECO:0000259" key="4">
    <source>
        <dbReference type="Pfam" id="PF05193"/>
    </source>
</evidence>
<evidence type="ECO:0000256" key="1">
    <source>
        <dbReference type="SAM" id="MobiDB-lite"/>
    </source>
</evidence>
<keyword evidence="2" id="KW-0732">Signal</keyword>
<dbReference type="AlphaFoldDB" id="A0A0F6YKB6"/>
<keyword evidence="5" id="KW-0378">Hydrolase</keyword>
<dbReference type="PROSITE" id="PS51257">
    <property type="entry name" value="PROKAR_LIPOPROTEIN"/>
    <property type="match status" value="1"/>
</dbReference>
<dbReference type="Pfam" id="PF00675">
    <property type="entry name" value="Peptidase_M16"/>
    <property type="match status" value="1"/>
</dbReference>
<dbReference type="PANTHER" id="PTHR11851">
    <property type="entry name" value="METALLOPROTEASE"/>
    <property type="match status" value="1"/>
</dbReference>
<proteinExistence type="predicted"/>
<keyword evidence="6" id="KW-1185">Reference proteome</keyword>
<feature type="domain" description="Peptidase M16 C-terminal" evidence="4">
    <location>
        <begin position="226"/>
        <end position="407"/>
    </location>
</feature>
<dbReference type="InterPro" id="IPR011249">
    <property type="entry name" value="Metalloenz_LuxS/M16"/>
</dbReference>
<dbReference type="GO" id="GO:0046872">
    <property type="term" value="F:metal ion binding"/>
    <property type="evidence" value="ECO:0007669"/>
    <property type="project" value="InterPro"/>
</dbReference>
<feature type="signal peptide" evidence="2">
    <location>
        <begin position="1"/>
        <end position="18"/>
    </location>
</feature>
<organism evidence="5 6">
    <name type="scientific">Sandaracinus amylolyticus</name>
    <dbReference type="NCBI Taxonomy" id="927083"/>
    <lineage>
        <taxon>Bacteria</taxon>
        <taxon>Pseudomonadati</taxon>
        <taxon>Myxococcota</taxon>
        <taxon>Polyangia</taxon>
        <taxon>Polyangiales</taxon>
        <taxon>Sandaracinaceae</taxon>
        <taxon>Sandaracinus</taxon>
    </lineage>
</organism>
<accession>A0A0F6YKB6</accession>
<dbReference type="InterPro" id="IPR011765">
    <property type="entry name" value="Pept_M16_N"/>
</dbReference>
<dbReference type="InterPro" id="IPR050361">
    <property type="entry name" value="MPP/UQCRC_Complex"/>
</dbReference>
<feature type="chain" id="PRO_5002512499" evidence="2">
    <location>
        <begin position="19"/>
        <end position="513"/>
    </location>
</feature>
<feature type="region of interest" description="Disordered" evidence="1">
    <location>
        <begin position="21"/>
        <end position="53"/>
    </location>
</feature>
<dbReference type="STRING" id="927083.DB32_005302"/>
<dbReference type="Pfam" id="PF05193">
    <property type="entry name" value="Peptidase_M16_C"/>
    <property type="match status" value="1"/>
</dbReference>
<evidence type="ECO:0000313" key="5">
    <source>
        <dbReference type="EMBL" id="AKF08153.1"/>
    </source>
</evidence>
<dbReference type="SUPFAM" id="SSF63411">
    <property type="entry name" value="LuxS/MPP-like metallohydrolase"/>
    <property type="match status" value="2"/>
</dbReference>
<name>A0A0F6YKB6_9BACT</name>
<dbReference type="OrthoDB" id="9811314at2"/>
<dbReference type="EMBL" id="CP011125">
    <property type="protein sequence ID" value="AKF08153.1"/>
    <property type="molecule type" value="Genomic_DNA"/>
</dbReference>
<reference evidence="5 6" key="1">
    <citation type="submission" date="2015-03" db="EMBL/GenBank/DDBJ databases">
        <title>Genome assembly of Sandaracinus amylolyticus DSM 53668.</title>
        <authorList>
            <person name="Sharma G."/>
            <person name="Subramanian S."/>
        </authorList>
    </citation>
    <scope>NUCLEOTIDE SEQUENCE [LARGE SCALE GENOMIC DNA]</scope>
    <source>
        <strain evidence="5 6">DSM 53668</strain>
    </source>
</reference>
<dbReference type="InterPro" id="IPR007863">
    <property type="entry name" value="Peptidase_M16_C"/>
</dbReference>
<gene>
    <name evidence="5" type="ORF">DB32_005302</name>
</gene>
<dbReference type="PANTHER" id="PTHR11851:SF224">
    <property type="entry name" value="PROCESSING PROTEASE"/>
    <property type="match status" value="1"/>
</dbReference>
<dbReference type="GO" id="GO:0006508">
    <property type="term" value="P:proteolysis"/>
    <property type="evidence" value="ECO:0007669"/>
    <property type="project" value="UniProtKB-KW"/>
</dbReference>
<protein>
    <submittedName>
        <fullName evidence="5">Putative secreted zinc protease</fullName>
    </submittedName>
</protein>
<dbReference type="KEGG" id="samy:DB32_005302"/>
<evidence type="ECO:0000256" key="2">
    <source>
        <dbReference type="SAM" id="SignalP"/>
    </source>
</evidence>
<keyword evidence="5" id="KW-0645">Protease</keyword>
<feature type="domain" description="Peptidase M16 N-terminal" evidence="3">
    <location>
        <begin position="81"/>
        <end position="212"/>
    </location>
</feature>
<evidence type="ECO:0000313" key="6">
    <source>
        <dbReference type="Proteomes" id="UP000034883"/>
    </source>
</evidence>